<dbReference type="InterPro" id="IPR048319">
    <property type="entry name" value="Vps52_CC"/>
</dbReference>
<keyword evidence="4" id="KW-0813">Transport</keyword>
<reference evidence="10" key="1">
    <citation type="submission" date="2024-02" db="UniProtKB">
        <authorList>
            <consortium name="WormBaseParasite"/>
        </authorList>
    </citation>
    <scope>IDENTIFICATION</scope>
</reference>
<evidence type="ECO:0000256" key="3">
    <source>
        <dbReference type="ARBA" id="ARBA00017083"/>
    </source>
</evidence>
<dbReference type="GO" id="GO:0042147">
    <property type="term" value="P:retrograde transport, endosome to Golgi"/>
    <property type="evidence" value="ECO:0007669"/>
    <property type="project" value="TreeGrafter"/>
</dbReference>
<dbReference type="InterPro" id="IPR016135">
    <property type="entry name" value="UBQ-conjugating_enzyme/RWD"/>
</dbReference>
<comment type="subcellular location">
    <subcellularLocation>
        <location evidence="1">Golgi apparatus</location>
        <location evidence="1">trans-Golgi network</location>
    </subcellularLocation>
</comment>
<keyword evidence="6" id="KW-0333">Golgi apparatus</keyword>
<dbReference type="PANTHER" id="PTHR14190:SF7">
    <property type="entry name" value="VACUOLAR PROTEIN SORTING-ASSOCIATED PROTEIN 52 HOMOLOG"/>
    <property type="match status" value="1"/>
</dbReference>
<evidence type="ECO:0000259" key="8">
    <source>
        <dbReference type="PROSITE" id="PS50127"/>
    </source>
</evidence>
<dbReference type="Pfam" id="PF20655">
    <property type="entry name" value="Vps52_C"/>
    <property type="match status" value="1"/>
</dbReference>
<evidence type="ECO:0000313" key="10">
    <source>
        <dbReference type="WBParaSite" id="TCONS_00007168.p1"/>
    </source>
</evidence>
<dbReference type="SMART" id="SM00212">
    <property type="entry name" value="UBCc"/>
    <property type="match status" value="1"/>
</dbReference>
<dbReference type="Pfam" id="PF04129">
    <property type="entry name" value="Vps52_CC"/>
    <property type="match status" value="1"/>
</dbReference>
<dbReference type="PANTHER" id="PTHR14190">
    <property type="entry name" value="SUPPRESSOR OF ACTIN MUTATIONS 2/VACUOLAR PROTEIN SORTING 52"/>
    <property type="match status" value="1"/>
</dbReference>
<dbReference type="GO" id="GO:0015031">
    <property type="term" value="P:protein transport"/>
    <property type="evidence" value="ECO:0007669"/>
    <property type="project" value="UniProtKB-KW"/>
</dbReference>
<evidence type="ECO:0000256" key="5">
    <source>
        <dbReference type="ARBA" id="ARBA00022927"/>
    </source>
</evidence>
<comment type="similarity">
    <text evidence="2">Belongs to the VPS52 family.</text>
</comment>
<dbReference type="Pfam" id="PF00179">
    <property type="entry name" value="UQ_con"/>
    <property type="match status" value="1"/>
</dbReference>
<dbReference type="InterPro" id="IPR000608">
    <property type="entry name" value="UBC"/>
</dbReference>
<dbReference type="Gene3D" id="3.10.110.10">
    <property type="entry name" value="Ubiquitin Conjugating Enzyme"/>
    <property type="match status" value="1"/>
</dbReference>
<keyword evidence="5" id="KW-0653">Protein transport</keyword>
<dbReference type="GO" id="GO:0000938">
    <property type="term" value="C:GARP complex"/>
    <property type="evidence" value="ECO:0007669"/>
    <property type="project" value="TreeGrafter"/>
</dbReference>
<evidence type="ECO:0000256" key="2">
    <source>
        <dbReference type="ARBA" id="ARBA00008180"/>
    </source>
</evidence>
<feature type="domain" description="UBC core" evidence="8">
    <location>
        <begin position="625"/>
        <end position="771"/>
    </location>
</feature>
<keyword evidence="9" id="KW-1185">Reference proteome</keyword>
<evidence type="ECO:0000313" key="9">
    <source>
        <dbReference type="Proteomes" id="UP000035681"/>
    </source>
</evidence>
<name>A0AAF5D5L4_STRER</name>
<organism evidence="9 10">
    <name type="scientific">Strongyloides stercoralis</name>
    <name type="common">Threadworm</name>
    <dbReference type="NCBI Taxonomy" id="6248"/>
    <lineage>
        <taxon>Eukaryota</taxon>
        <taxon>Metazoa</taxon>
        <taxon>Ecdysozoa</taxon>
        <taxon>Nematoda</taxon>
        <taxon>Chromadorea</taxon>
        <taxon>Rhabditida</taxon>
        <taxon>Tylenchina</taxon>
        <taxon>Panagrolaimomorpha</taxon>
        <taxon>Strongyloidoidea</taxon>
        <taxon>Strongyloididae</taxon>
        <taxon>Strongyloides</taxon>
    </lineage>
</organism>
<dbReference type="CDD" id="cd00195">
    <property type="entry name" value="UBCc_UEV"/>
    <property type="match status" value="1"/>
</dbReference>
<dbReference type="GO" id="GO:0006896">
    <property type="term" value="P:Golgi to vacuole transport"/>
    <property type="evidence" value="ECO:0007669"/>
    <property type="project" value="TreeGrafter"/>
</dbReference>
<evidence type="ECO:0000256" key="4">
    <source>
        <dbReference type="ARBA" id="ARBA00022448"/>
    </source>
</evidence>
<dbReference type="GO" id="GO:0005829">
    <property type="term" value="C:cytosol"/>
    <property type="evidence" value="ECO:0007669"/>
    <property type="project" value="GOC"/>
</dbReference>
<dbReference type="GO" id="GO:0032456">
    <property type="term" value="P:endocytic recycling"/>
    <property type="evidence" value="ECO:0007669"/>
    <property type="project" value="TreeGrafter"/>
</dbReference>
<evidence type="ECO:0000256" key="7">
    <source>
        <dbReference type="SAM" id="Coils"/>
    </source>
</evidence>
<feature type="coiled-coil region" evidence="7">
    <location>
        <begin position="613"/>
        <end position="640"/>
    </location>
</feature>
<dbReference type="GO" id="GO:0007041">
    <property type="term" value="P:lysosomal transport"/>
    <property type="evidence" value="ECO:0007669"/>
    <property type="project" value="TreeGrafter"/>
</dbReference>
<evidence type="ECO:0000256" key="6">
    <source>
        <dbReference type="ARBA" id="ARBA00023034"/>
    </source>
</evidence>
<dbReference type="PROSITE" id="PS50127">
    <property type="entry name" value="UBC_2"/>
    <property type="match status" value="1"/>
</dbReference>
<dbReference type="WBParaSite" id="TCONS_00007168.p1">
    <property type="protein sequence ID" value="TCONS_00007168.p1"/>
    <property type="gene ID" value="XLOC_005227"/>
</dbReference>
<dbReference type="GO" id="GO:0019905">
    <property type="term" value="F:syntaxin binding"/>
    <property type="evidence" value="ECO:0007669"/>
    <property type="project" value="TreeGrafter"/>
</dbReference>
<dbReference type="Proteomes" id="UP000035681">
    <property type="component" value="Unplaced"/>
</dbReference>
<dbReference type="SUPFAM" id="SSF54495">
    <property type="entry name" value="UBC-like"/>
    <property type="match status" value="1"/>
</dbReference>
<proteinExistence type="inferred from homology"/>
<dbReference type="InterPro" id="IPR048361">
    <property type="entry name" value="Vps52_C"/>
</dbReference>
<dbReference type="AlphaFoldDB" id="A0AAF5D5L4"/>
<dbReference type="InterPro" id="IPR007258">
    <property type="entry name" value="Vps52"/>
</dbReference>
<accession>A0AAF5D5L4</accession>
<protein>
    <recommendedName>
        <fullName evidence="3">Vacuolar protein sorting-associated protein 52 homolog</fullName>
    </recommendedName>
</protein>
<keyword evidence="7" id="KW-0175">Coiled coil</keyword>
<sequence>MSSEGVQINNDDDVINLLEHCTDLENCSKDINTKLSNIHNSVVEDCISQVERLVHLHNEINKCDKIFDSLENTLSSFLIQLGTIGYDMQSLQTESTSINQQLDNLQSVRNHLSKFIEQVSVSPKIISTITEADCNDPTFIQSLIQLQQQIHFIKSQEFLEAKSINEVKIVVENLKNTAILKIREWILMKINSMKKPLSNYQIIQNALLKNKYFYEFLVANDRRIAKQIKEEYIDTVSKMFYSYFKTYTSRLFKIQTEAATKDDLLGYDDTKQRLISSVLSLGKGQPTKNKTSVFSLAGRHSLLTMDLISPIIVPHVSQQMNESIEFEKIFRSVQYSLVDHASYEYLFSADFFLIAGENLIEHFSQVMGKSIGYFSQFFSDKIQSNHDAISLYICICLCKKLRQLLIEREINSFDGYWHSLEQLLWCRLEKVMANHNESLRNYDFTKVNYGQKKQSTDCIKPHHVIRRYAEMTSAMIYCSKLTDPTPDACLHDILSKQQKEIELFITRYCSQLSPKEKLFFSINNYDMITSVLIEAHCSDARERDLFENLRQECVEVYVEEILKEYFQELVTFVKNTELLISKDNIEEFIKISMIRPNLNDGSSQSHYDNEMSETFLVNELEEALTQKERLTRECDAILKLHEVRYRAATNFDDYKNWNCYIIGYPGTPYDDGIFFFRIEFDEKGYPQKAPRVFFETRIDHPCILVDGEVRFWDEWWNSKMQALDVFKQLDKLMIDFNLFVLQYEWGNVDKGNTLLDERRSRASIFTKRYAAYK</sequence>
<evidence type="ECO:0000256" key="1">
    <source>
        <dbReference type="ARBA" id="ARBA00004601"/>
    </source>
</evidence>